<reference evidence="3" key="1">
    <citation type="submission" date="2021-02" db="EMBL/GenBank/DDBJ databases">
        <authorList>
            <person name="Bekaert M."/>
        </authorList>
    </citation>
    <scope>NUCLEOTIDE SEQUENCE</scope>
    <source>
        <strain evidence="3">IoA-00</strain>
    </source>
</reference>
<dbReference type="PANTHER" id="PTHR10715">
    <property type="entry name" value="60S RIBOSOMAL PROTEIN L6"/>
    <property type="match status" value="1"/>
</dbReference>
<accession>A0A7R8H201</accession>
<dbReference type="Proteomes" id="UP000675881">
    <property type="component" value="Chromosome 11"/>
</dbReference>
<comment type="similarity">
    <text evidence="1">Belongs to the eukaryotic ribosomal protein eL6 family.</text>
</comment>
<organism evidence="3 4">
    <name type="scientific">Lepeophtheirus salmonis</name>
    <name type="common">Salmon louse</name>
    <name type="synonym">Caligus salmonis</name>
    <dbReference type="NCBI Taxonomy" id="72036"/>
    <lineage>
        <taxon>Eukaryota</taxon>
        <taxon>Metazoa</taxon>
        <taxon>Ecdysozoa</taxon>
        <taxon>Arthropoda</taxon>
        <taxon>Crustacea</taxon>
        <taxon>Multicrustacea</taxon>
        <taxon>Hexanauplia</taxon>
        <taxon>Copepoda</taxon>
        <taxon>Siphonostomatoida</taxon>
        <taxon>Caligidae</taxon>
        <taxon>Lepeophtheirus</taxon>
    </lineage>
</organism>
<dbReference type="GO" id="GO:0003723">
    <property type="term" value="F:RNA binding"/>
    <property type="evidence" value="ECO:0007669"/>
    <property type="project" value="TreeGrafter"/>
</dbReference>
<dbReference type="OrthoDB" id="2436667at2759"/>
<dbReference type="EMBL" id="HG994590">
    <property type="protein sequence ID" value="CAF2804478.1"/>
    <property type="molecule type" value="Genomic_DNA"/>
</dbReference>
<evidence type="ECO:0000313" key="3">
    <source>
        <dbReference type="EMBL" id="CAF2804478.1"/>
    </source>
</evidence>
<evidence type="ECO:0000256" key="1">
    <source>
        <dbReference type="ARBA" id="ARBA00010592"/>
    </source>
</evidence>
<dbReference type="GO" id="GO:0000027">
    <property type="term" value="P:ribosomal large subunit assembly"/>
    <property type="evidence" value="ECO:0007669"/>
    <property type="project" value="TreeGrafter"/>
</dbReference>
<dbReference type="InterPro" id="IPR014722">
    <property type="entry name" value="Rib_uL2_dom2"/>
</dbReference>
<dbReference type="InterPro" id="IPR008991">
    <property type="entry name" value="Translation_prot_SH3-like_sf"/>
</dbReference>
<keyword evidence="4" id="KW-1185">Reference proteome</keyword>
<sequence length="135" mass="15119">MPKNKNVGKPRSYKLAPGVTTPIEVEASKHVFVEKKVGGTKNGGTRMLHVKKLKNDFPTMERLVHRITNKPKKLSCRVCPSLTPGTIPVILEGIHKGKITVILKEFSSGIFCISGPFKRNNFLIRKINQRYLLAI</sequence>
<dbReference type="PANTHER" id="PTHR10715:SF0">
    <property type="entry name" value="LARGE RIBOSOMAL SUBUNIT PROTEIN EL6"/>
    <property type="match status" value="1"/>
</dbReference>
<proteinExistence type="inferred from homology"/>
<dbReference type="GO" id="GO:0003735">
    <property type="term" value="F:structural constituent of ribosome"/>
    <property type="evidence" value="ECO:0007669"/>
    <property type="project" value="InterPro"/>
</dbReference>
<evidence type="ECO:0000256" key="2">
    <source>
        <dbReference type="ARBA" id="ARBA00046388"/>
    </source>
</evidence>
<comment type="subunit">
    <text evidence="2">Component of the large ribosomal subunit. May bind IPO9 with low affinity.</text>
</comment>
<protein>
    <submittedName>
        <fullName evidence="3">RP-L6e</fullName>
    </submittedName>
</protein>
<dbReference type="SUPFAM" id="SSF50104">
    <property type="entry name" value="Translation proteins SH3-like domain"/>
    <property type="match status" value="1"/>
</dbReference>
<dbReference type="GO" id="GO:0022625">
    <property type="term" value="C:cytosolic large ribosomal subunit"/>
    <property type="evidence" value="ECO:0007669"/>
    <property type="project" value="TreeGrafter"/>
</dbReference>
<dbReference type="InterPro" id="IPR000915">
    <property type="entry name" value="60S_ribosomal_eL6"/>
</dbReference>
<name>A0A7R8H201_LEPSM</name>
<evidence type="ECO:0000313" key="4">
    <source>
        <dbReference type="Proteomes" id="UP000675881"/>
    </source>
</evidence>
<dbReference type="GO" id="GO:0002181">
    <property type="term" value="P:cytoplasmic translation"/>
    <property type="evidence" value="ECO:0007669"/>
    <property type="project" value="TreeGrafter"/>
</dbReference>
<dbReference type="Gene3D" id="2.30.30.30">
    <property type="match status" value="1"/>
</dbReference>
<gene>
    <name evidence="3" type="ORF">LSAA_2769</name>
</gene>
<dbReference type="AlphaFoldDB" id="A0A7R8H201"/>